<dbReference type="Proteomes" id="UP001597285">
    <property type="component" value="Unassembled WGS sequence"/>
</dbReference>
<keyword evidence="3" id="KW-1185">Reference proteome</keyword>
<evidence type="ECO:0000256" key="1">
    <source>
        <dbReference type="SAM" id="Phobius"/>
    </source>
</evidence>
<protein>
    <submittedName>
        <fullName evidence="2">Uncharacterized protein</fullName>
    </submittedName>
</protein>
<sequence>MNKNERVLENELVKIIVFILLSYVGPIVGIGFSIYILNNSKMKDYSSWVKTLAMLSLGIQLLLILFAVVGWLMWVTI</sequence>
<organism evidence="2 3">
    <name type="scientific">Carnobacterium antarcticum</name>
    <dbReference type="NCBI Taxonomy" id="2126436"/>
    <lineage>
        <taxon>Bacteria</taxon>
        <taxon>Bacillati</taxon>
        <taxon>Bacillota</taxon>
        <taxon>Bacilli</taxon>
        <taxon>Lactobacillales</taxon>
        <taxon>Carnobacteriaceae</taxon>
        <taxon>Carnobacterium</taxon>
    </lineage>
</organism>
<comment type="caution">
    <text evidence="2">The sequence shown here is derived from an EMBL/GenBank/DDBJ whole genome shotgun (WGS) entry which is preliminary data.</text>
</comment>
<accession>A0ABW4NJA5</accession>
<dbReference type="RefSeq" id="WP_058919677.1">
    <property type="nucleotide sequence ID" value="NZ_JBHSQC010000024.1"/>
</dbReference>
<evidence type="ECO:0000313" key="3">
    <source>
        <dbReference type="Proteomes" id="UP001597285"/>
    </source>
</evidence>
<name>A0ABW4NJA5_9LACT</name>
<keyword evidence="1" id="KW-0812">Transmembrane</keyword>
<keyword evidence="1" id="KW-1133">Transmembrane helix</keyword>
<feature type="transmembrane region" description="Helical" evidence="1">
    <location>
        <begin position="49"/>
        <end position="74"/>
    </location>
</feature>
<proteinExistence type="predicted"/>
<feature type="transmembrane region" description="Helical" evidence="1">
    <location>
        <begin position="12"/>
        <end position="37"/>
    </location>
</feature>
<gene>
    <name evidence="2" type="ORF">ACFSBK_01235</name>
</gene>
<evidence type="ECO:0000313" key="2">
    <source>
        <dbReference type="EMBL" id="MFD1798484.1"/>
    </source>
</evidence>
<keyword evidence="1" id="KW-0472">Membrane</keyword>
<reference evidence="3" key="1">
    <citation type="journal article" date="2019" name="Int. J. Syst. Evol. Microbiol.">
        <title>The Global Catalogue of Microorganisms (GCM) 10K type strain sequencing project: providing services to taxonomists for standard genome sequencing and annotation.</title>
        <authorList>
            <consortium name="The Broad Institute Genomics Platform"/>
            <consortium name="The Broad Institute Genome Sequencing Center for Infectious Disease"/>
            <person name="Wu L."/>
            <person name="Ma J."/>
        </authorList>
    </citation>
    <scope>NUCLEOTIDE SEQUENCE [LARGE SCALE GENOMIC DNA]</scope>
    <source>
        <strain evidence="3">KCTC 42143</strain>
    </source>
</reference>
<dbReference type="EMBL" id="JBHUFF010000005">
    <property type="protein sequence ID" value="MFD1798484.1"/>
    <property type="molecule type" value="Genomic_DNA"/>
</dbReference>